<proteinExistence type="predicted"/>
<name>A0A9P1GPE0_9DINO</name>
<dbReference type="OrthoDB" id="10264606at2759"/>
<keyword evidence="4" id="KW-1185">Reference proteome</keyword>
<gene>
    <name evidence="1" type="ORF">C1SCF055_LOCUS43026</name>
</gene>
<dbReference type="AlphaFoldDB" id="A0A9P1GPE0"/>
<dbReference type="EMBL" id="CAMXCT030006696">
    <property type="protein sequence ID" value="CAL4805773.1"/>
    <property type="molecule type" value="Genomic_DNA"/>
</dbReference>
<reference evidence="2" key="2">
    <citation type="submission" date="2024-04" db="EMBL/GenBank/DDBJ databases">
        <authorList>
            <person name="Chen Y."/>
            <person name="Shah S."/>
            <person name="Dougan E. K."/>
            <person name="Thang M."/>
            <person name="Chan C."/>
        </authorList>
    </citation>
    <scope>NUCLEOTIDE SEQUENCE [LARGE SCALE GENOMIC DNA]</scope>
</reference>
<sequence length="299" mass="33642">MPGIRLERRRALSAAVSLLPAPAEAILRTTKETPELPQVLAVMLLRTTYDSVESWGVYSDMADYQKKFAVQLRDGFESFRGRYENYDLTDLYNTSKLLESRSGGVTNRFYFSFLNDAQWRVIARAIRRGPDRERFSQLVGSRLYQSILRGEDIKSDVDMQGQEANLPSIGRWPQLAVSKGSDPTVLSSGTRQLLKYLKDIGYCKDFQVTDFASTGDAVKFVSFVFDPVNLDATVSLMRSNGGFAPRYDQRILQAYFADCGFSSTFEDTLAESIEVTSTSSRFVPKGVRTAWMLKPDNAS</sequence>
<evidence type="ECO:0000313" key="1">
    <source>
        <dbReference type="EMBL" id="CAI4018461.1"/>
    </source>
</evidence>
<evidence type="ECO:0000313" key="3">
    <source>
        <dbReference type="EMBL" id="CAL4805773.1"/>
    </source>
</evidence>
<comment type="caution">
    <text evidence="1">The sequence shown here is derived from an EMBL/GenBank/DDBJ whole genome shotgun (WGS) entry which is preliminary data.</text>
</comment>
<reference evidence="1" key="1">
    <citation type="submission" date="2022-10" db="EMBL/GenBank/DDBJ databases">
        <authorList>
            <person name="Chen Y."/>
            <person name="Dougan E. K."/>
            <person name="Chan C."/>
            <person name="Rhodes N."/>
            <person name="Thang M."/>
        </authorList>
    </citation>
    <scope>NUCLEOTIDE SEQUENCE</scope>
</reference>
<dbReference type="EMBL" id="CAMXCT020006696">
    <property type="protein sequence ID" value="CAL1171836.1"/>
    <property type="molecule type" value="Genomic_DNA"/>
</dbReference>
<accession>A0A9P1GPE0</accession>
<organism evidence="1">
    <name type="scientific">Cladocopium goreaui</name>
    <dbReference type="NCBI Taxonomy" id="2562237"/>
    <lineage>
        <taxon>Eukaryota</taxon>
        <taxon>Sar</taxon>
        <taxon>Alveolata</taxon>
        <taxon>Dinophyceae</taxon>
        <taxon>Suessiales</taxon>
        <taxon>Symbiodiniaceae</taxon>
        <taxon>Cladocopium</taxon>
    </lineage>
</organism>
<dbReference type="EMBL" id="CAMXCT010006696">
    <property type="protein sequence ID" value="CAI4018461.1"/>
    <property type="molecule type" value="Genomic_DNA"/>
</dbReference>
<dbReference type="Proteomes" id="UP001152797">
    <property type="component" value="Unassembled WGS sequence"/>
</dbReference>
<evidence type="ECO:0000313" key="4">
    <source>
        <dbReference type="Proteomes" id="UP001152797"/>
    </source>
</evidence>
<protein>
    <submittedName>
        <fullName evidence="3">Phospholipase B-like</fullName>
    </submittedName>
</protein>
<evidence type="ECO:0000313" key="2">
    <source>
        <dbReference type="EMBL" id="CAL1171836.1"/>
    </source>
</evidence>